<evidence type="ECO:0000256" key="7">
    <source>
        <dbReference type="ARBA" id="ARBA00022989"/>
    </source>
</evidence>
<evidence type="ECO:0000313" key="11">
    <source>
        <dbReference type="EMBL" id="PMC58101.1"/>
    </source>
</evidence>
<accession>A0A2N6SM01</accession>
<dbReference type="GO" id="GO:0015184">
    <property type="term" value="F:L-cystine transmembrane transporter activity"/>
    <property type="evidence" value="ECO:0007669"/>
    <property type="project" value="TreeGrafter"/>
</dbReference>
<feature type="transmembrane region" description="Helical" evidence="10">
    <location>
        <begin position="195"/>
        <end position="213"/>
    </location>
</feature>
<keyword evidence="8 10" id="KW-0472">Membrane</keyword>
<keyword evidence="12" id="KW-1185">Reference proteome</keyword>
<dbReference type="EMBL" id="PNHE01000025">
    <property type="protein sequence ID" value="PMC58101.1"/>
    <property type="molecule type" value="Genomic_DNA"/>
</dbReference>
<keyword evidence="6" id="KW-0029">Amino-acid transport</keyword>
<evidence type="ECO:0000313" key="12">
    <source>
        <dbReference type="Proteomes" id="UP000235682"/>
    </source>
</evidence>
<dbReference type="Gene3D" id="1.10.3860.10">
    <property type="entry name" value="Sodium:dicarboxylate symporter"/>
    <property type="match status" value="1"/>
</dbReference>
<keyword evidence="5 10" id="KW-0812">Transmembrane</keyword>
<feature type="transmembrane region" description="Helical" evidence="10">
    <location>
        <begin position="85"/>
        <end position="106"/>
    </location>
</feature>
<dbReference type="SUPFAM" id="SSF118215">
    <property type="entry name" value="Proton glutamate symport protein"/>
    <property type="match status" value="1"/>
</dbReference>
<evidence type="ECO:0000256" key="2">
    <source>
        <dbReference type="ARBA" id="ARBA00006148"/>
    </source>
</evidence>
<dbReference type="RefSeq" id="WP_102227672.1">
    <property type="nucleotide sequence ID" value="NZ_PNFY01000013.1"/>
</dbReference>
<evidence type="ECO:0000256" key="9">
    <source>
        <dbReference type="ARBA" id="ARBA00031293"/>
    </source>
</evidence>
<feature type="transmembrane region" description="Helical" evidence="10">
    <location>
        <begin position="346"/>
        <end position="367"/>
    </location>
</feature>
<evidence type="ECO:0000256" key="3">
    <source>
        <dbReference type="ARBA" id="ARBA00022031"/>
    </source>
</evidence>
<dbReference type="InterPro" id="IPR036458">
    <property type="entry name" value="Na:dicarbo_symporter_sf"/>
</dbReference>
<feature type="transmembrane region" description="Helical" evidence="10">
    <location>
        <begin position="265"/>
        <end position="294"/>
    </location>
</feature>
<dbReference type="PRINTS" id="PR00173">
    <property type="entry name" value="EDTRNSPORT"/>
</dbReference>
<dbReference type="InterPro" id="IPR001991">
    <property type="entry name" value="Na-dicarboxylate_symporter"/>
</dbReference>
<feature type="transmembrane region" description="Helical" evidence="10">
    <location>
        <begin position="379"/>
        <end position="397"/>
    </location>
</feature>
<protein>
    <recommendedName>
        <fullName evidence="3">L-cystine uptake protein TcyP</fullName>
    </recommendedName>
    <alternativeName>
        <fullName evidence="9">Transporter of cystine TcyP</fullName>
    </alternativeName>
</protein>
<dbReference type="GO" id="GO:0005886">
    <property type="term" value="C:plasma membrane"/>
    <property type="evidence" value="ECO:0007669"/>
    <property type="project" value="TreeGrafter"/>
</dbReference>
<feature type="transmembrane region" description="Helical" evidence="10">
    <location>
        <begin position="13"/>
        <end position="34"/>
    </location>
</feature>
<proteinExistence type="inferred from homology"/>
<dbReference type="GO" id="GO:0015293">
    <property type="term" value="F:symporter activity"/>
    <property type="evidence" value="ECO:0007669"/>
    <property type="project" value="InterPro"/>
</dbReference>
<comment type="subcellular location">
    <subcellularLocation>
        <location evidence="1">Membrane</location>
        <topology evidence="1">Multi-pass membrane protein</topology>
    </subcellularLocation>
</comment>
<evidence type="ECO:0000256" key="10">
    <source>
        <dbReference type="SAM" id="Phobius"/>
    </source>
</evidence>
<evidence type="ECO:0000256" key="8">
    <source>
        <dbReference type="ARBA" id="ARBA00023136"/>
    </source>
</evidence>
<sequence length="472" mass="50250">MIRSNFFTHFIQISNYVSLITLGLFIVVLFLLRFLKSKGWSFSRRIMTALGLGLILGFGVDYFGQLSGSIYTEYAQPEISAWLQLVGYGFLRLLQLLAVPVVFLSIIEVLSDNQASNLKSLTKKAFVVLLGTTAISAIVGILTVNLLNIDASVLAGTIDPSRLERMQAVSEQGIPQFILEMVPSNILGVMSTNSGIVSVVIIAMMFAASIRFLKQRKPEEIQPILDFFTSAKVLISSVLTNVIKVMPYGVVALVANTIITNGISAITGFIGFIVGLYVAVAVMLIVYVVILLGLGLNPVQFYKKSLSTMLFAFSSRSSVGTLPYTLETLKEDLGVSASTADFVATMGTTIGMNGCAGIFPAMLGTLLAKATGTPLDFGFYALLVVVVTLGSIGIVGVPGTATVAATVTLNGIGLGSLVGEIGAVFGIDPLVDMGRTMLNVTGSMVSAIAVDKWEGHFDQSAYDASMRNQTDH</sequence>
<dbReference type="Proteomes" id="UP000235682">
    <property type="component" value="Unassembled WGS sequence"/>
</dbReference>
<dbReference type="AlphaFoldDB" id="A0A2N6SM01"/>
<evidence type="ECO:0000256" key="1">
    <source>
        <dbReference type="ARBA" id="ARBA00004141"/>
    </source>
</evidence>
<feature type="transmembrane region" description="Helical" evidence="10">
    <location>
        <begin position="126"/>
        <end position="147"/>
    </location>
</feature>
<keyword evidence="7 10" id="KW-1133">Transmembrane helix</keyword>
<feature type="transmembrane region" description="Helical" evidence="10">
    <location>
        <begin position="403"/>
        <end position="427"/>
    </location>
</feature>
<feature type="transmembrane region" description="Helical" evidence="10">
    <location>
        <begin position="46"/>
        <end position="65"/>
    </location>
</feature>
<dbReference type="Pfam" id="PF00375">
    <property type="entry name" value="SDF"/>
    <property type="match status" value="1"/>
</dbReference>
<reference evidence="11 12" key="1">
    <citation type="submission" date="2017-09" db="EMBL/GenBank/DDBJ databases">
        <title>Bacterial strain isolated from the female urinary microbiota.</title>
        <authorList>
            <person name="Thomas-White K."/>
            <person name="Kumar N."/>
            <person name="Forster S."/>
            <person name="Putonti C."/>
            <person name="Lawley T."/>
            <person name="Wolfe A.J."/>
        </authorList>
    </citation>
    <scope>NUCLEOTIDE SEQUENCE [LARGE SCALE GENOMIC DNA]</scope>
    <source>
        <strain evidence="11 12">UMB0852</strain>
    </source>
</reference>
<dbReference type="OrthoDB" id="7778689at2"/>
<evidence type="ECO:0000256" key="4">
    <source>
        <dbReference type="ARBA" id="ARBA00022448"/>
    </source>
</evidence>
<organism evidence="11 12">
    <name type="scientific">Dolosicoccus paucivorans</name>
    <dbReference type="NCBI Taxonomy" id="84521"/>
    <lineage>
        <taxon>Bacteria</taxon>
        <taxon>Bacillati</taxon>
        <taxon>Bacillota</taxon>
        <taxon>Bacilli</taxon>
        <taxon>Lactobacillales</taxon>
        <taxon>Aerococcaceae</taxon>
        <taxon>Dolosicoccus</taxon>
    </lineage>
</organism>
<feature type="transmembrane region" description="Helical" evidence="10">
    <location>
        <begin position="233"/>
        <end position="259"/>
    </location>
</feature>
<dbReference type="PANTHER" id="PTHR42865:SF5">
    <property type="entry name" value="L-CYSTINE TRANSPORTER TCYP"/>
    <property type="match status" value="1"/>
</dbReference>
<comment type="similarity">
    <text evidence="2">Belongs to the dicarboxylate/amino acid:cation symporter (DAACS) (TC 2.A.23) family.</text>
</comment>
<gene>
    <name evidence="11" type="ORF">CJ205_06080</name>
</gene>
<keyword evidence="4" id="KW-0813">Transport</keyword>
<evidence type="ECO:0000256" key="5">
    <source>
        <dbReference type="ARBA" id="ARBA00022692"/>
    </source>
</evidence>
<comment type="caution">
    <text evidence="11">The sequence shown here is derived from an EMBL/GenBank/DDBJ whole genome shotgun (WGS) entry which is preliminary data.</text>
</comment>
<dbReference type="STRING" id="84521.SAMN04487994_100196"/>
<dbReference type="PANTHER" id="PTHR42865">
    <property type="entry name" value="PROTON/GLUTAMATE-ASPARTATE SYMPORTER"/>
    <property type="match status" value="1"/>
</dbReference>
<name>A0A2N6SM01_9LACT</name>
<evidence type="ECO:0000256" key="6">
    <source>
        <dbReference type="ARBA" id="ARBA00022970"/>
    </source>
</evidence>